<feature type="region of interest" description="Disordered" evidence="1">
    <location>
        <begin position="25"/>
        <end position="55"/>
    </location>
</feature>
<evidence type="ECO:0000259" key="3">
    <source>
        <dbReference type="Pfam" id="PF22112"/>
    </source>
</evidence>
<feature type="domain" description="Outer membrane cytochrome MtrC/MtrF-like" evidence="4">
    <location>
        <begin position="550"/>
        <end position="751"/>
    </location>
</feature>
<evidence type="ECO:0000313" key="6">
    <source>
        <dbReference type="Proteomes" id="UP000477680"/>
    </source>
</evidence>
<feature type="signal peptide" evidence="2">
    <location>
        <begin position="1"/>
        <end position="19"/>
    </location>
</feature>
<dbReference type="Pfam" id="PF22112">
    <property type="entry name" value="OmcA-like_N"/>
    <property type="match status" value="1"/>
</dbReference>
<dbReference type="EMBL" id="CP048711">
    <property type="protein sequence ID" value="QIB66367.1"/>
    <property type="molecule type" value="Genomic_DNA"/>
</dbReference>
<dbReference type="Proteomes" id="UP000477680">
    <property type="component" value="Chromosome"/>
</dbReference>
<feature type="domain" description="OmcA-like N-terminal" evidence="3">
    <location>
        <begin position="66"/>
        <end position="215"/>
    </location>
</feature>
<dbReference type="Pfam" id="PF22113">
    <property type="entry name" value="Mtrc-MtrF_II-IV_dom"/>
    <property type="match status" value="2"/>
</dbReference>
<feature type="compositionally biased region" description="Pro residues" evidence="1">
    <location>
        <begin position="31"/>
        <end position="54"/>
    </location>
</feature>
<dbReference type="InterPro" id="IPR020014">
    <property type="entry name" value="Decahaem_cyt-c_OmcA/MtrC"/>
</dbReference>
<keyword evidence="6" id="KW-1185">Reference proteome</keyword>
<keyword evidence="2" id="KW-0732">Signal</keyword>
<feature type="chain" id="PRO_5025615457" evidence="2">
    <location>
        <begin position="20"/>
        <end position="757"/>
    </location>
</feature>
<dbReference type="PROSITE" id="PS51257">
    <property type="entry name" value="PROKAR_LIPOPROTEIN"/>
    <property type="match status" value="1"/>
</dbReference>
<dbReference type="InterPro" id="IPR054337">
    <property type="entry name" value="Mtrc-MtrF-like_dom_II/IV"/>
</dbReference>
<organism evidence="5 6">
    <name type="scientific">Kineobactrum salinum</name>
    <dbReference type="NCBI Taxonomy" id="2708301"/>
    <lineage>
        <taxon>Bacteria</taxon>
        <taxon>Pseudomonadati</taxon>
        <taxon>Pseudomonadota</taxon>
        <taxon>Gammaproteobacteria</taxon>
        <taxon>Cellvibrionales</taxon>
        <taxon>Halieaceae</taxon>
        <taxon>Kineobactrum</taxon>
    </lineage>
</organism>
<evidence type="ECO:0000256" key="1">
    <source>
        <dbReference type="SAM" id="MobiDB-lite"/>
    </source>
</evidence>
<gene>
    <name evidence="5" type="ORF">G3T16_14160</name>
</gene>
<name>A0A6C0U608_9GAMM</name>
<evidence type="ECO:0000259" key="4">
    <source>
        <dbReference type="Pfam" id="PF22113"/>
    </source>
</evidence>
<dbReference type="AlphaFoldDB" id="A0A6C0U608"/>
<dbReference type="Gene3D" id="1.10.720.180">
    <property type="match status" value="1"/>
</dbReference>
<dbReference type="InterPro" id="IPR036280">
    <property type="entry name" value="Multihaem_cyt_sf"/>
</dbReference>
<accession>A0A6C0U608</accession>
<reference evidence="5 6" key="1">
    <citation type="submission" date="2020-02" db="EMBL/GenBank/DDBJ databases">
        <title>Genome sequencing for Kineobactrum sp. M2.</title>
        <authorList>
            <person name="Park S.-J."/>
        </authorList>
    </citation>
    <scope>NUCLEOTIDE SEQUENCE [LARGE SCALE GENOMIC DNA]</scope>
    <source>
        <strain evidence="5 6">M2</strain>
    </source>
</reference>
<proteinExistence type="predicted"/>
<protein>
    <submittedName>
        <fullName evidence="5">OmcA/MtrC family decaheme c-type cytochrome</fullName>
    </submittedName>
</protein>
<evidence type="ECO:0000313" key="5">
    <source>
        <dbReference type="EMBL" id="QIB66367.1"/>
    </source>
</evidence>
<evidence type="ECO:0000256" key="2">
    <source>
        <dbReference type="SAM" id="SignalP"/>
    </source>
</evidence>
<dbReference type="SUPFAM" id="SSF48695">
    <property type="entry name" value="Multiheme cytochromes"/>
    <property type="match status" value="1"/>
</dbReference>
<sequence length="757" mass="80137">MTRHIALSACLLSLLIACGGGGGGDRAPGVEPGPPPPGGPVTPPPPELPQPNPAPYAEASELFPFITSARIPEDGRPVVEFQLSDGNNTAITDLAASNVRFIIAKLTPAPEGNLTGSWQSYINSIEQPGVGPGAAAKLRATTEDNGEFSHEGGGHYRYRFATAINDLAPEILDQADSEGLDLGYDAGLTHRVAIQFSGGQEPANPSYDWVPASGARDNIFRQEITTTANCNRCHDQLTVHGGRTEIDYCVTCHNPGSTDANSGNTVDMKVMIHKIHRGAALPSVQAGGEYAIYGFRDSKHDYSELRYPQDIRRCTTCHAGTATGAGREDLVLTAQGDNWAEYSSRAVCGSCHDDLDFDSHAGGQPDDSRCASCHSASGRAGSIAASHRIPLEEARRAFRAEILAVENTAPGQRARVSFRVQNPLTGEDYDLANDPVWRQANSSLNVRLAWDTRDYHNTGNGSDNASSIGVNALASASANGDGSYSVTLPLPVPNSDTAPGIAASGSGVAVIDGHPAVDYNDDGTAENVPVGDVHAFFPIDEADGLAVPRRQSVELEQCLVCHGSLVFHGDNRADNIDSCVSCHNPRNTDRDTRAVAANPPTDGKQEESLDFKHLIHGIHAAAMRTEPLQIVGFRGFTTYSYDTSTVHYPGRLDNCLACHRDSGFSLPLAEGVLATTVDTGPEPADPRDDRVATAATTACAGCHDSPEARAHMTANGGHFNTTQQAVDNGEVVEQCALCHGAGRSQDVAEVHRVRALP</sequence>
<dbReference type="NCBIfam" id="TIGR03507">
    <property type="entry name" value="decahem_SO1788"/>
    <property type="match status" value="1"/>
</dbReference>
<dbReference type="KEGG" id="kim:G3T16_14160"/>
<dbReference type="InterPro" id="IPR054336">
    <property type="entry name" value="OmcA-like_N"/>
</dbReference>
<feature type="domain" description="Outer membrane cytochrome MtrC/MtrF-like" evidence="4">
    <location>
        <begin position="224"/>
        <end position="387"/>
    </location>
</feature>
<dbReference type="RefSeq" id="WP_163495801.1">
    <property type="nucleotide sequence ID" value="NZ_CP048711.1"/>
</dbReference>